<keyword evidence="7 12" id="KW-0812">Transmembrane</keyword>
<dbReference type="EC" id="2.7.13.3" evidence="4"/>
<evidence type="ECO:0000256" key="6">
    <source>
        <dbReference type="ARBA" id="ARBA00022679"/>
    </source>
</evidence>
<dbReference type="PROSITE" id="PS50885">
    <property type="entry name" value="HAMP"/>
    <property type="match status" value="1"/>
</dbReference>
<dbReference type="InterPro" id="IPR004358">
    <property type="entry name" value="Sig_transdc_His_kin-like_C"/>
</dbReference>
<keyword evidence="5" id="KW-0597">Phosphoprotein</keyword>
<evidence type="ECO:0000313" key="16">
    <source>
        <dbReference type="EMBL" id="QIT42459.1"/>
    </source>
</evidence>
<dbReference type="GO" id="GO:0005886">
    <property type="term" value="C:plasma membrane"/>
    <property type="evidence" value="ECO:0007669"/>
    <property type="project" value="UniProtKB-SubCell"/>
</dbReference>
<evidence type="ECO:0000256" key="7">
    <source>
        <dbReference type="ARBA" id="ARBA00022692"/>
    </source>
</evidence>
<dbReference type="PROSITE" id="PS50109">
    <property type="entry name" value="HIS_KIN"/>
    <property type="match status" value="1"/>
</dbReference>
<keyword evidence="10" id="KW-0902">Two-component regulatory system</keyword>
<evidence type="ECO:0000313" key="17">
    <source>
        <dbReference type="Proteomes" id="UP000190306"/>
    </source>
</evidence>
<evidence type="ECO:0000256" key="5">
    <source>
        <dbReference type="ARBA" id="ARBA00022553"/>
    </source>
</evidence>
<dbReference type="CDD" id="cd00082">
    <property type="entry name" value="HisKA"/>
    <property type="match status" value="1"/>
</dbReference>
<evidence type="ECO:0000256" key="3">
    <source>
        <dbReference type="ARBA" id="ARBA00004236"/>
    </source>
</evidence>
<comment type="cofactor">
    <cofactor evidence="2">
        <name>a divalent metal cation</name>
        <dbReference type="ChEBI" id="CHEBI:60240"/>
    </cofactor>
</comment>
<dbReference type="AlphaFoldDB" id="A0AAE6Y5B3"/>
<accession>A0AAE6Y5B3</accession>
<reference evidence="16 18" key="2">
    <citation type="submission" date="2020-03" db="EMBL/GenBank/DDBJ databases">
        <title>Is there a link between lipid content and antibiotic production in Streptomyces?</title>
        <authorList>
            <person name="David M."/>
            <person name="Lejeune C."/>
            <person name="Abreu S."/>
            <person name="Thibessard A."/>
            <person name="Leblond P."/>
            <person name="Chaminade P."/>
            <person name="Virolle M.-J."/>
        </authorList>
    </citation>
    <scope>NUCLEOTIDE SEQUENCE [LARGE SCALE GENOMIC DNA]</scope>
    <source>
        <strain evidence="16 18">DSM 41481</strain>
    </source>
</reference>
<dbReference type="GO" id="GO:0005509">
    <property type="term" value="F:calcium ion binding"/>
    <property type="evidence" value="ECO:0007669"/>
    <property type="project" value="UniProtKB-ARBA"/>
</dbReference>
<dbReference type="Pfam" id="PF02518">
    <property type="entry name" value="HATPase_c"/>
    <property type="match status" value="1"/>
</dbReference>
<keyword evidence="17" id="KW-1185">Reference proteome</keyword>
<evidence type="ECO:0000256" key="1">
    <source>
        <dbReference type="ARBA" id="ARBA00000085"/>
    </source>
</evidence>
<dbReference type="Proteomes" id="UP000502504">
    <property type="component" value="Chromosome"/>
</dbReference>
<dbReference type="Gene3D" id="6.10.340.10">
    <property type="match status" value="1"/>
</dbReference>
<evidence type="ECO:0000256" key="11">
    <source>
        <dbReference type="ARBA" id="ARBA00023136"/>
    </source>
</evidence>
<feature type="transmembrane region" description="Helical" evidence="12">
    <location>
        <begin position="175"/>
        <end position="194"/>
    </location>
</feature>
<dbReference type="CDD" id="cd00075">
    <property type="entry name" value="HATPase"/>
    <property type="match status" value="1"/>
</dbReference>
<dbReference type="PANTHER" id="PTHR45436:SF5">
    <property type="entry name" value="SENSOR HISTIDINE KINASE TRCS"/>
    <property type="match status" value="1"/>
</dbReference>
<evidence type="ECO:0000256" key="4">
    <source>
        <dbReference type="ARBA" id="ARBA00012438"/>
    </source>
</evidence>
<reference evidence="15 17" key="1">
    <citation type="submission" date="2015-07" db="EMBL/GenBank/DDBJ databases">
        <title>Draft Genome Sequence of Streptomyces antibioticus, IMRU 3720 reveals insights in the evolution of actinomycin biosynthetic gene clusters in Streptomyces.</title>
        <authorList>
            <person name="Crnovcic I."/>
            <person name="Ruckert C."/>
            <person name="Kalinowksi J."/>
            <person name="Keller U."/>
        </authorList>
    </citation>
    <scope>NUCLEOTIDE SEQUENCE [LARGE SCALE GENOMIC DNA]</scope>
    <source>
        <strain evidence="15 17">DSM 41481</strain>
    </source>
</reference>
<evidence type="ECO:0000256" key="10">
    <source>
        <dbReference type="ARBA" id="ARBA00023012"/>
    </source>
</evidence>
<dbReference type="Proteomes" id="UP000190306">
    <property type="component" value="Chromosome"/>
</dbReference>
<dbReference type="FunFam" id="3.30.565.10:FF:000006">
    <property type="entry name" value="Sensor histidine kinase WalK"/>
    <property type="match status" value="1"/>
</dbReference>
<dbReference type="PRINTS" id="PR00344">
    <property type="entry name" value="BCTRLSENSOR"/>
</dbReference>
<dbReference type="SUPFAM" id="SSF47384">
    <property type="entry name" value="Homodimeric domain of signal transducing histidine kinase"/>
    <property type="match status" value="1"/>
</dbReference>
<dbReference type="SMART" id="SM00388">
    <property type="entry name" value="HisKA"/>
    <property type="match status" value="1"/>
</dbReference>
<comment type="subcellular location">
    <subcellularLocation>
        <location evidence="3">Cell membrane</location>
    </subcellularLocation>
</comment>
<keyword evidence="9 12" id="KW-1133">Transmembrane helix</keyword>
<dbReference type="CDD" id="cd06225">
    <property type="entry name" value="HAMP"/>
    <property type="match status" value="1"/>
</dbReference>
<dbReference type="Gene3D" id="1.10.287.130">
    <property type="match status" value="1"/>
</dbReference>
<dbReference type="InterPro" id="IPR036097">
    <property type="entry name" value="HisK_dim/P_sf"/>
</dbReference>
<gene>
    <name evidence="15" type="ORF">AFM16_01930</name>
    <name evidence="16" type="ORF">HCX60_02115</name>
</gene>
<protein>
    <recommendedName>
        <fullName evidence="4">histidine kinase</fullName>
        <ecNumber evidence="4">2.7.13.3</ecNumber>
    </recommendedName>
</protein>
<organism evidence="16 18">
    <name type="scientific">Streptomyces antibioticus</name>
    <dbReference type="NCBI Taxonomy" id="1890"/>
    <lineage>
        <taxon>Bacteria</taxon>
        <taxon>Bacillati</taxon>
        <taxon>Actinomycetota</taxon>
        <taxon>Actinomycetes</taxon>
        <taxon>Kitasatosporales</taxon>
        <taxon>Streptomycetaceae</taxon>
        <taxon>Streptomyces</taxon>
    </lineage>
</organism>
<dbReference type="Pfam" id="PF00512">
    <property type="entry name" value="HisKA"/>
    <property type="match status" value="1"/>
</dbReference>
<evidence type="ECO:0000256" key="12">
    <source>
        <dbReference type="SAM" id="Phobius"/>
    </source>
</evidence>
<evidence type="ECO:0000313" key="15">
    <source>
        <dbReference type="EMBL" id="OOQ54817.1"/>
    </source>
</evidence>
<comment type="catalytic activity">
    <reaction evidence="1">
        <text>ATP + protein L-histidine = ADP + protein N-phospho-L-histidine.</text>
        <dbReference type="EC" id="2.7.13.3"/>
    </reaction>
</comment>
<dbReference type="FunFam" id="1.10.287.130:FF:000001">
    <property type="entry name" value="Two-component sensor histidine kinase"/>
    <property type="match status" value="1"/>
</dbReference>
<keyword evidence="6" id="KW-0808">Transferase</keyword>
<keyword evidence="11 12" id="KW-0472">Membrane</keyword>
<dbReference type="Gene3D" id="3.30.565.10">
    <property type="entry name" value="Histidine kinase-like ATPase, C-terminal domain"/>
    <property type="match status" value="1"/>
</dbReference>
<dbReference type="InterPro" id="IPR003594">
    <property type="entry name" value="HATPase_dom"/>
</dbReference>
<sequence>MNEDARRSRGLSLRSRLLAITLALLIAALLASTGLVVDQLRQTLVRQLDERIHSAAIVAQRLPGLQDLADEGEGGEGRVRETVEEQGLRDLYAARLGADGRVENLIRPATGAPPALPRLDTAAVGERGGRPFTVDAVEGNEQWRAVAVPDGSGSVVAAGSLSEVDGAMRRLTGRVVLIDAAVLGLLGVAGWFAVRAGLGPLRRIETTAAAIAAGDLSSRVPQLAAPRTELGSLSASLNTMLDRIEAGDAARADAERSMRRFIADVSHELRTPLAGIKGFTELYRMGGMPQPSDVEGAMSRMEREAARLIDLVEELLLLARLDERAAAAAQTLQRTPMDLRTLTADALRDLKALDPTRTVTLTGPGGGAPGGAPVMGDEARLRQVMSNLVGNAMTHTPAGTPVRIGVGTDRGRAVLELSDQGPGMTAEQAAHAFDRFYRADTARDRTQGGGAGLGLSIVHSLVTVHGGRVEIDTAPGQGATFRIVLPLHTDTPDA</sequence>
<dbReference type="GO" id="GO:0000155">
    <property type="term" value="F:phosphorelay sensor kinase activity"/>
    <property type="evidence" value="ECO:0007669"/>
    <property type="project" value="InterPro"/>
</dbReference>
<dbReference type="EMBL" id="LHQL01000001">
    <property type="protein sequence ID" value="OOQ54817.1"/>
    <property type="molecule type" value="Genomic_DNA"/>
</dbReference>
<proteinExistence type="predicted"/>
<evidence type="ECO:0000256" key="9">
    <source>
        <dbReference type="ARBA" id="ARBA00022989"/>
    </source>
</evidence>
<evidence type="ECO:0000259" key="13">
    <source>
        <dbReference type="PROSITE" id="PS50109"/>
    </source>
</evidence>
<dbReference type="Pfam" id="PF00672">
    <property type="entry name" value="HAMP"/>
    <property type="match status" value="1"/>
</dbReference>
<dbReference type="PANTHER" id="PTHR45436">
    <property type="entry name" value="SENSOR HISTIDINE KINASE YKOH"/>
    <property type="match status" value="1"/>
</dbReference>
<keyword evidence="8 16" id="KW-0418">Kinase</keyword>
<evidence type="ECO:0000313" key="18">
    <source>
        <dbReference type="Proteomes" id="UP000502504"/>
    </source>
</evidence>
<dbReference type="InterPro" id="IPR005467">
    <property type="entry name" value="His_kinase_dom"/>
</dbReference>
<dbReference type="InterPro" id="IPR050428">
    <property type="entry name" value="TCS_sensor_his_kinase"/>
</dbReference>
<evidence type="ECO:0000256" key="2">
    <source>
        <dbReference type="ARBA" id="ARBA00001968"/>
    </source>
</evidence>
<dbReference type="SMART" id="SM00304">
    <property type="entry name" value="HAMP"/>
    <property type="match status" value="1"/>
</dbReference>
<evidence type="ECO:0000256" key="8">
    <source>
        <dbReference type="ARBA" id="ARBA00022777"/>
    </source>
</evidence>
<dbReference type="SUPFAM" id="SSF55874">
    <property type="entry name" value="ATPase domain of HSP90 chaperone/DNA topoisomerase II/histidine kinase"/>
    <property type="match status" value="1"/>
</dbReference>
<dbReference type="InterPro" id="IPR036890">
    <property type="entry name" value="HATPase_C_sf"/>
</dbReference>
<dbReference type="SMART" id="SM00387">
    <property type="entry name" value="HATPase_c"/>
    <property type="match status" value="1"/>
</dbReference>
<evidence type="ECO:0000259" key="14">
    <source>
        <dbReference type="PROSITE" id="PS50885"/>
    </source>
</evidence>
<dbReference type="InterPro" id="IPR003661">
    <property type="entry name" value="HisK_dim/P_dom"/>
</dbReference>
<name>A0AAE6Y5B3_STRAT</name>
<feature type="domain" description="HAMP" evidence="14">
    <location>
        <begin position="195"/>
        <end position="249"/>
    </location>
</feature>
<dbReference type="SUPFAM" id="SSF158472">
    <property type="entry name" value="HAMP domain-like"/>
    <property type="match status" value="1"/>
</dbReference>
<dbReference type="EMBL" id="CP050692">
    <property type="protein sequence ID" value="QIT42459.1"/>
    <property type="molecule type" value="Genomic_DNA"/>
</dbReference>
<feature type="domain" description="Histidine kinase" evidence="13">
    <location>
        <begin position="264"/>
        <end position="489"/>
    </location>
</feature>
<dbReference type="InterPro" id="IPR003660">
    <property type="entry name" value="HAMP_dom"/>
</dbReference>